<comment type="similarity">
    <text evidence="1">Belongs to the cycloisomerase 2 family.</text>
</comment>
<organism evidence="3 4">
    <name type="scientific">Kwoniella europaea PYCC6329</name>
    <dbReference type="NCBI Taxonomy" id="1423913"/>
    <lineage>
        <taxon>Eukaryota</taxon>
        <taxon>Fungi</taxon>
        <taxon>Dikarya</taxon>
        <taxon>Basidiomycota</taxon>
        <taxon>Agaricomycotina</taxon>
        <taxon>Tremellomycetes</taxon>
        <taxon>Tremellales</taxon>
        <taxon>Cryptococcaceae</taxon>
        <taxon>Kwoniella</taxon>
    </lineage>
</organism>
<name>A0AAX4KQF3_9TREE</name>
<gene>
    <name evidence="3" type="ORF">V865_006839</name>
</gene>
<dbReference type="GeneID" id="91105640"/>
<dbReference type="GO" id="GO:0017057">
    <property type="term" value="F:6-phosphogluconolactonase activity"/>
    <property type="evidence" value="ECO:0007669"/>
    <property type="project" value="TreeGrafter"/>
</dbReference>
<keyword evidence="2" id="KW-0732">Signal</keyword>
<dbReference type="AlphaFoldDB" id="A0AAX4KQF3"/>
<keyword evidence="4" id="KW-1185">Reference proteome</keyword>
<dbReference type="RefSeq" id="XP_066086693.1">
    <property type="nucleotide sequence ID" value="XM_066230596.1"/>
</dbReference>
<dbReference type="InterPro" id="IPR050282">
    <property type="entry name" value="Cycloisomerase_2"/>
</dbReference>
<evidence type="ECO:0000256" key="1">
    <source>
        <dbReference type="ARBA" id="ARBA00005564"/>
    </source>
</evidence>
<accession>A0AAX4KQF3</accession>
<reference evidence="3 4" key="1">
    <citation type="submission" date="2024-01" db="EMBL/GenBank/DDBJ databases">
        <title>Comparative genomics of Cryptococcus and Kwoniella reveals pathogenesis evolution and contrasting modes of karyotype evolution via chromosome fusion or intercentromeric recombination.</title>
        <authorList>
            <person name="Coelho M.A."/>
            <person name="David-Palma M."/>
            <person name="Shea T."/>
            <person name="Bowers K."/>
            <person name="McGinley-Smith S."/>
            <person name="Mohammad A.W."/>
            <person name="Gnirke A."/>
            <person name="Yurkov A.M."/>
            <person name="Nowrousian M."/>
            <person name="Sun S."/>
            <person name="Cuomo C.A."/>
            <person name="Heitman J."/>
        </authorList>
    </citation>
    <scope>NUCLEOTIDE SEQUENCE [LARGE SCALE GENOMIC DNA]</scope>
    <source>
        <strain evidence="3 4">PYCC6329</strain>
    </source>
</reference>
<dbReference type="Pfam" id="PF10282">
    <property type="entry name" value="Lactonase"/>
    <property type="match status" value="1"/>
</dbReference>
<evidence type="ECO:0008006" key="5">
    <source>
        <dbReference type="Google" id="ProtNLM"/>
    </source>
</evidence>
<dbReference type="Proteomes" id="UP001358614">
    <property type="component" value="Chromosome 2"/>
</dbReference>
<dbReference type="PANTHER" id="PTHR30344:SF1">
    <property type="entry name" value="6-PHOSPHOGLUCONOLACTONASE"/>
    <property type="match status" value="1"/>
</dbReference>
<proteinExistence type="inferred from homology"/>
<evidence type="ECO:0000313" key="3">
    <source>
        <dbReference type="EMBL" id="WWD08726.1"/>
    </source>
</evidence>
<feature type="signal peptide" evidence="2">
    <location>
        <begin position="1"/>
        <end position="20"/>
    </location>
</feature>
<dbReference type="EMBL" id="CP144090">
    <property type="protein sequence ID" value="WWD08726.1"/>
    <property type="molecule type" value="Genomic_DNA"/>
</dbReference>
<dbReference type="InterPro" id="IPR015943">
    <property type="entry name" value="WD40/YVTN_repeat-like_dom_sf"/>
</dbReference>
<evidence type="ECO:0000313" key="4">
    <source>
        <dbReference type="Proteomes" id="UP001358614"/>
    </source>
</evidence>
<dbReference type="KEGG" id="ker:91105640"/>
<dbReference type="InterPro" id="IPR011045">
    <property type="entry name" value="N2O_reductase_N"/>
</dbReference>
<protein>
    <recommendedName>
        <fullName evidence="5">6-phosphogluconolactonase</fullName>
    </recommendedName>
</protein>
<feature type="chain" id="PRO_5044005234" description="6-phosphogluconolactonase" evidence="2">
    <location>
        <begin position="21"/>
        <end position="383"/>
    </location>
</feature>
<dbReference type="InterPro" id="IPR019405">
    <property type="entry name" value="Lactonase_7-beta_prop"/>
</dbReference>
<evidence type="ECO:0000256" key="2">
    <source>
        <dbReference type="SAM" id="SignalP"/>
    </source>
</evidence>
<dbReference type="Gene3D" id="2.130.10.10">
    <property type="entry name" value="YVTN repeat-like/Quinoprotein amine dehydrogenase"/>
    <property type="match status" value="1"/>
</dbReference>
<dbReference type="PANTHER" id="PTHR30344">
    <property type="entry name" value="6-PHOSPHOGLUCONOLACTONASE-RELATED"/>
    <property type="match status" value="1"/>
</dbReference>
<dbReference type="SUPFAM" id="SSF50974">
    <property type="entry name" value="Nitrous oxide reductase, N-terminal domain"/>
    <property type="match status" value="1"/>
</dbReference>
<sequence>MRISASTTLIAASVFGRAAASSIDLRNNNGVAFTPIRIIQGGYNSTYAVLEFNPFVEPNTLIVAARYNTSDGNLKAWLSRHPINSNIVIGCNDHAVPNAPGYLTSYSLDSKTGEMKYIDSVDTGGYPVPDYSVAAAHCAFFPSGKTAGVANCYTPVQGQIGVAGNDNTSQATSHPHMIVTHPFLSVFYLPDLGEDKIHVYKIGANDSLSNLTSYQQPLGSGPRHLTFTSSGQYMYVLHELAVNVRPYQVDQATGELTQIQDDAAEVHVSNDGRFLYASNRNLTAAALIDSGDASDTIAVWSIGTNGTITRIQSAMAYGARQIRAMELSPAGMTASVGGQDYIVAGGLRTDNTFVFKRDKLNGTLELVAEVGETYMPSAYLWLG</sequence>